<dbReference type="PANTHER" id="PTHR46797">
    <property type="entry name" value="HTH-TYPE TRANSCRIPTIONAL REGULATOR"/>
    <property type="match status" value="1"/>
</dbReference>
<evidence type="ECO:0000313" key="3">
    <source>
        <dbReference type="EMBL" id="MCK8784273.1"/>
    </source>
</evidence>
<dbReference type="Pfam" id="PF01381">
    <property type="entry name" value="HTH_3"/>
    <property type="match status" value="1"/>
</dbReference>
<dbReference type="SUPFAM" id="SSF47413">
    <property type="entry name" value="lambda repressor-like DNA-binding domains"/>
    <property type="match status" value="1"/>
</dbReference>
<dbReference type="PANTHER" id="PTHR46797:SF1">
    <property type="entry name" value="METHYLPHOSPHONATE SYNTHASE"/>
    <property type="match status" value="1"/>
</dbReference>
<dbReference type="InterPro" id="IPR014710">
    <property type="entry name" value="RmlC-like_jellyroll"/>
</dbReference>
<dbReference type="InterPro" id="IPR001387">
    <property type="entry name" value="Cro/C1-type_HTH"/>
</dbReference>
<keyword evidence="4" id="KW-1185">Reference proteome</keyword>
<organism evidence="3 4">
    <name type="scientific">Roseomonas acroporae</name>
    <dbReference type="NCBI Taxonomy" id="2937791"/>
    <lineage>
        <taxon>Bacteria</taxon>
        <taxon>Pseudomonadati</taxon>
        <taxon>Pseudomonadota</taxon>
        <taxon>Alphaproteobacteria</taxon>
        <taxon>Acetobacterales</taxon>
        <taxon>Roseomonadaceae</taxon>
        <taxon>Roseomonas</taxon>
    </lineage>
</organism>
<keyword evidence="1" id="KW-0238">DNA-binding</keyword>
<sequence length="205" mass="21894">MTETDRPAAPAATEAAAAETAAVLAGIGQRIRALRLARALTLQELAERTALSVSMLSLLERGRTGPSISTLVVVASALGTQMGELLAPPAARGEGPVSRRADQRVFVDGNGVRRRVLKDDDSLGIEVSLIDYAPGPSGADDQMTHEGHEFGVVLAGRIEVMLGSRTYTLNEGDLISYRSDEPHRVVNTEPETARALWLNIRKGQE</sequence>
<gene>
    <name evidence="3" type="ORF">M0638_07765</name>
</gene>
<dbReference type="GO" id="GO:0003700">
    <property type="term" value="F:DNA-binding transcription factor activity"/>
    <property type="evidence" value="ECO:0007669"/>
    <property type="project" value="TreeGrafter"/>
</dbReference>
<dbReference type="GO" id="GO:0005829">
    <property type="term" value="C:cytosol"/>
    <property type="evidence" value="ECO:0007669"/>
    <property type="project" value="TreeGrafter"/>
</dbReference>
<dbReference type="RefSeq" id="WP_248666399.1">
    <property type="nucleotide sequence ID" value="NZ_JALPRX010000029.1"/>
</dbReference>
<dbReference type="InterPro" id="IPR011051">
    <property type="entry name" value="RmlC_Cupin_sf"/>
</dbReference>
<dbReference type="EMBL" id="JALPRX010000029">
    <property type="protein sequence ID" value="MCK8784273.1"/>
    <property type="molecule type" value="Genomic_DNA"/>
</dbReference>
<dbReference type="GO" id="GO:0003677">
    <property type="term" value="F:DNA binding"/>
    <property type="evidence" value="ECO:0007669"/>
    <property type="project" value="UniProtKB-KW"/>
</dbReference>
<feature type="domain" description="HTH cro/C1-type" evidence="2">
    <location>
        <begin position="31"/>
        <end position="85"/>
    </location>
</feature>
<dbReference type="Proteomes" id="UP001139516">
    <property type="component" value="Unassembled WGS sequence"/>
</dbReference>
<proteinExistence type="predicted"/>
<dbReference type="Gene3D" id="1.10.260.40">
    <property type="entry name" value="lambda repressor-like DNA-binding domains"/>
    <property type="match status" value="1"/>
</dbReference>
<dbReference type="CDD" id="cd00093">
    <property type="entry name" value="HTH_XRE"/>
    <property type="match status" value="1"/>
</dbReference>
<accession>A0A9X2BT60</accession>
<dbReference type="Gene3D" id="2.60.120.10">
    <property type="entry name" value="Jelly Rolls"/>
    <property type="match status" value="1"/>
</dbReference>
<dbReference type="InterPro" id="IPR013096">
    <property type="entry name" value="Cupin_2"/>
</dbReference>
<dbReference type="SMART" id="SM00530">
    <property type="entry name" value="HTH_XRE"/>
    <property type="match status" value="1"/>
</dbReference>
<dbReference type="InterPro" id="IPR050807">
    <property type="entry name" value="TransReg_Diox_bact_type"/>
</dbReference>
<dbReference type="SUPFAM" id="SSF51182">
    <property type="entry name" value="RmlC-like cupins"/>
    <property type="match status" value="1"/>
</dbReference>
<dbReference type="InterPro" id="IPR010982">
    <property type="entry name" value="Lambda_DNA-bd_dom_sf"/>
</dbReference>
<reference evidence="3" key="1">
    <citation type="submission" date="2022-04" db="EMBL/GenBank/DDBJ databases">
        <title>Roseomonas acroporae sp. nov., isolated from coral Acropora digitifera.</title>
        <authorList>
            <person name="Sun H."/>
        </authorList>
    </citation>
    <scope>NUCLEOTIDE SEQUENCE</scope>
    <source>
        <strain evidence="3">NAR14</strain>
    </source>
</reference>
<name>A0A9X2BT60_9PROT</name>
<comment type="caution">
    <text evidence="3">The sequence shown here is derived from an EMBL/GenBank/DDBJ whole genome shotgun (WGS) entry which is preliminary data.</text>
</comment>
<dbReference type="AlphaFoldDB" id="A0A9X2BT60"/>
<evidence type="ECO:0000256" key="1">
    <source>
        <dbReference type="ARBA" id="ARBA00023125"/>
    </source>
</evidence>
<evidence type="ECO:0000313" key="4">
    <source>
        <dbReference type="Proteomes" id="UP001139516"/>
    </source>
</evidence>
<dbReference type="CDD" id="cd02209">
    <property type="entry name" value="cupin_XRE_C"/>
    <property type="match status" value="1"/>
</dbReference>
<dbReference type="Pfam" id="PF07883">
    <property type="entry name" value="Cupin_2"/>
    <property type="match status" value="1"/>
</dbReference>
<evidence type="ECO:0000259" key="2">
    <source>
        <dbReference type="PROSITE" id="PS50943"/>
    </source>
</evidence>
<protein>
    <submittedName>
        <fullName evidence="3">XRE family transcriptional regulator</fullName>
    </submittedName>
</protein>
<dbReference type="PROSITE" id="PS50943">
    <property type="entry name" value="HTH_CROC1"/>
    <property type="match status" value="1"/>
</dbReference>